<evidence type="ECO:0000259" key="2">
    <source>
        <dbReference type="Pfam" id="PF13200"/>
    </source>
</evidence>
<gene>
    <name evidence="3" type="ORF">DWX38_15455</name>
</gene>
<name>A0A412MXQ2_9BACE</name>
<dbReference type="InterPro" id="IPR025275">
    <property type="entry name" value="DUF4015"/>
</dbReference>
<dbReference type="Pfam" id="PF13200">
    <property type="entry name" value="DUF4015"/>
    <property type="match status" value="1"/>
</dbReference>
<evidence type="ECO:0000256" key="1">
    <source>
        <dbReference type="SAM" id="SignalP"/>
    </source>
</evidence>
<proteinExistence type="predicted"/>
<dbReference type="PANTHER" id="PTHR43405">
    <property type="entry name" value="GLYCOSYL HYDROLASE DIGH"/>
    <property type="match status" value="1"/>
</dbReference>
<comment type="caution">
    <text evidence="3">The sequence shown here is derived from an EMBL/GenBank/DDBJ whole genome shotgun (WGS) entry which is preliminary data.</text>
</comment>
<dbReference type="PANTHER" id="PTHR43405:SF1">
    <property type="entry name" value="GLYCOSYL HYDROLASE DIGH"/>
    <property type="match status" value="1"/>
</dbReference>
<dbReference type="EMBL" id="QRWP01000017">
    <property type="protein sequence ID" value="RGT29555.1"/>
    <property type="molecule type" value="Genomic_DNA"/>
</dbReference>
<keyword evidence="1" id="KW-0732">Signal</keyword>
<feature type="signal peptide" evidence="1">
    <location>
        <begin position="1"/>
        <end position="23"/>
    </location>
</feature>
<feature type="chain" id="PRO_5019376118" description="DUF4015 domain-containing protein" evidence="1">
    <location>
        <begin position="24"/>
        <end position="369"/>
    </location>
</feature>
<dbReference type="RefSeq" id="WP_118469143.1">
    <property type="nucleotide sequence ID" value="NZ_CABIZW010000006.1"/>
</dbReference>
<accession>A0A412MXQ2</accession>
<dbReference type="Proteomes" id="UP000285159">
    <property type="component" value="Unassembled WGS sequence"/>
</dbReference>
<protein>
    <recommendedName>
        <fullName evidence="2">DUF4015 domain-containing protein</fullName>
    </recommendedName>
</protein>
<evidence type="ECO:0000313" key="4">
    <source>
        <dbReference type="Proteomes" id="UP000285159"/>
    </source>
</evidence>
<dbReference type="InterPro" id="IPR052177">
    <property type="entry name" value="Divisome_Glycosyl_Hydrolase"/>
</dbReference>
<organism evidence="3 4">
    <name type="scientific">Bacteroides clarus</name>
    <dbReference type="NCBI Taxonomy" id="626929"/>
    <lineage>
        <taxon>Bacteria</taxon>
        <taxon>Pseudomonadati</taxon>
        <taxon>Bacteroidota</taxon>
        <taxon>Bacteroidia</taxon>
        <taxon>Bacteroidales</taxon>
        <taxon>Bacteroidaceae</taxon>
        <taxon>Bacteroides</taxon>
    </lineage>
</organism>
<evidence type="ECO:0000313" key="3">
    <source>
        <dbReference type="EMBL" id="RGT29555.1"/>
    </source>
</evidence>
<feature type="domain" description="DUF4015" evidence="2">
    <location>
        <begin position="131"/>
        <end position="292"/>
    </location>
</feature>
<sequence>MKTTYLFAALVCFFCYSVLPVSAKSKKKTPVTEQKIALGVWDDVDKTASVDSIIRWMKPFDEAGIKNYYMCGSPEEVARYIEAAKSYSGAKVHAWMFTVNAPRDSAALAHPEWFDVNRVGYNSHEYDPYVKHYKWLSPSVPEARRYMKDKAASYAALEGLTSVHLDFIRYNDAVLGRRLQQYKFKIQQDTYRAEYDFGYHPAAIEKFKKQFGYSPLDLQAPWMSPEWLQFRLNEVSSLVNEIAGETHAKGKLLSAAVFPYPTRARMTVYQDWPTWKLDIVCPMNYQSFYSESLDWIPFSVENGLRETFHKNKYVSGLFVPDITAEELYQAAKLSIEAGADGVNFFNARALLKDGKLEAARRINQEFNLQ</sequence>
<dbReference type="Gene3D" id="3.20.20.80">
    <property type="entry name" value="Glycosidases"/>
    <property type="match status" value="1"/>
</dbReference>
<reference evidence="3 4" key="1">
    <citation type="submission" date="2018-08" db="EMBL/GenBank/DDBJ databases">
        <title>A genome reference for cultivated species of the human gut microbiota.</title>
        <authorList>
            <person name="Zou Y."/>
            <person name="Xue W."/>
            <person name="Luo G."/>
        </authorList>
    </citation>
    <scope>NUCLEOTIDE SEQUENCE [LARGE SCALE GENOMIC DNA]</scope>
    <source>
        <strain evidence="3 4">AF19-1AC</strain>
    </source>
</reference>
<dbReference type="AlphaFoldDB" id="A0A412MXQ2"/>